<evidence type="ECO:0000313" key="3">
    <source>
        <dbReference type="EMBL" id="MBB6173339.1"/>
    </source>
</evidence>
<organism evidence="3 4">
    <name type="scientific">Nocardiopsis mwathae</name>
    <dbReference type="NCBI Taxonomy" id="1472723"/>
    <lineage>
        <taxon>Bacteria</taxon>
        <taxon>Bacillati</taxon>
        <taxon>Actinomycetota</taxon>
        <taxon>Actinomycetes</taxon>
        <taxon>Streptosporangiales</taxon>
        <taxon>Nocardiopsidaceae</taxon>
        <taxon>Nocardiopsis</taxon>
    </lineage>
</organism>
<dbReference type="RefSeq" id="WP_184075633.1">
    <property type="nucleotide sequence ID" value="NZ_JACHDS010000001.1"/>
</dbReference>
<name>A0A7W9YJU0_9ACTN</name>
<keyword evidence="4" id="KW-1185">Reference proteome</keyword>
<dbReference type="InterPro" id="IPR007278">
    <property type="entry name" value="DUF397"/>
</dbReference>
<feature type="domain" description="DUF397" evidence="1">
    <location>
        <begin position="6"/>
        <end position="59"/>
    </location>
</feature>
<dbReference type="Pfam" id="PF04149">
    <property type="entry name" value="DUF397"/>
    <property type="match status" value="1"/>
</dbReference>
<accession>A0A7W9YJU0</accession>
<reference evidence="3 4" key="1">
    <citation type="submission" date="2020-08" db="EMBL/GenBank/DDBJ databases">
        <title>Sequencing the genomes of 1000 actinobacteria strains.</title>
        <authorList>
            <person name="Klenk H.-P."/>
        </authorList>
    </citation>
    <scope>NUCLEOTIDE SEQUENCE [LARGE SCALE GENOMIC DNA]</scope>
    <source>
        <strain evidence="3 4">DSM 46659</strain>
    </source>
</reference>
<dbReference type="Proteomes" id="UP000546642">
    <property type="component" value="Unassembled WGS sequence"/>
</dbReference>
<dbReference type="AlphaFoldDB" id="A0A7W9YJU0"/>
<protein>
    <recommendedName>
        <fullName evidence="1">DUF397 domain-containing protein</fullName>
    </recommendedName>
</protein>
<sequence>MRPHDLAWRTSTYSNNTGGQCVEVAGTRQGTFVRDTQNRHLGYLAVPAREWGAFLSGVRSDLL</sequence>
<evidence type="ECO:0000313" key="2">
    <source>
        <dbReference type="EMBL" id="MBB6172321.1"/>
    </source>
</evidence>
<proteinExistence type="predicted"/>
<gene>
    <name evidence="2" type="ORF">HNR23_002381</name>
    <name evidence="3" type="ORF">HNR23_003399</name>
</gene>
<evidence type="ECO:0000259" key="1">
    <source>
        <dbReference type="Pfam" id="PF04149"/>
    </source>
</evidence>
<dbReference type="EMBL" id="JACHDS010000001">
    <property type="protein sequence ID" value="MBB6172321.1"/>
    <property type="molecule type" value="Genomic_DNA"/>
</dbReference>
<dbReference type="EMBL" id="JACHDS010000001">
    <property type="protein sequence ID" value="MBB6173339.1"/>
    <property type="molecule type" value="Genomic_DNA"/>
</dbReference>
<comment type="caution">
    <text evidence="3">The sequence shown here is derived from an EMBL/GenBank/DDBJ whole genome shotgun (WGS) entry which is preliminary data.</text>
</comment>
<evidence type="ECO:0000313" key="4">
    <source>
        <dbReference type="Proteomes" id="UP000546642"/>
    </source>
</evidence>